<protein>
    <recommendedName>
        <fullName evidence="3">DUF883 domain-containing protein</fullName>
    </recommendedName>
</protein>
<accession>B4CXD0</accession>
<sequence length="60" mass="6528">MNTHDAKERAQDLLRETDNCIRANPVPAVLTALGIGFAIGIMTRWVEPAPAARTVAGDRR</sequence>
<name>B4CXD0_9BACT</name>
<dbReference type="STRING" id="497964.CfE428DRAFT_1221"/>
<gene>
    <name evidence="1" type="ORF">CfE428DRAFT_1221</name>
</gene>
<keyword evidence="2" id="KW-1185">Reference proteome</keyword>
<evidence type="ECO:0008006" key="3">
    <source>
        <dbReference type="Google" id="ProtNLM"/>
    </source>
</evidence>
<organism evidence="1 2">
    <name type="scientific">Chthoniobacter flavus Ellin428</name>
    <dbReference type="NCBI Taxonomy" id="497964"/>
    <lineage>
        <taxon>Bacteria</taxon>
        <taxon>Pseudomonadati</taxon>
        <taxon>Verrucomicrobiota</taxon>
        <taxon>Spartobacteria</taxon>
        <taxon>Chthoniobacterales</taxon>
        <taxon>Chthoniobacteraceae</taxon>
        <taxon>Chthoniobacter</taxon>
    </lineage>
</organism>
<dbReference type="EMBL" id="ABVL01000003">
    <property type="protein sequence ID" value="EDY20928.1"/>
    <property type="molecule type" value="Genomic_DNA"/>
</dbReference>
<reference evidence="1 2" key="1">
    <citation type="journal article" date="2011" name="J. Bacteriol.">
        <title>Genome sequence of Chthoniobacter flavus Ellin428, an aerobic heterotrophic soil bacterium.</title>
        <authorList>
            <person name="Kant R."/>
            <person name="van Passel M.W."/>
            <person name="Palva A."/>
            <person name="Lucas S."/>
            <person name="Lapidus A."/>
            <person name="Glavina Del Rio T."/>
            <person name="Dalin E."/>
            <person name="Tice H."/>
            <person name="Bruce D."/>
            <person name="Goodwin L."/>
            <person name="Pitluck S."/>
            <person name="Larimer F.W."/>
            <person name="Land M.L."/>
            <person name="Hauser L."/>
            <person name="Sangwan P."/>
            <person name="de Vos W.M."/>
            <person name="Janssen P.H."/>
            <person name="Smidt H."/>
        </authorList>
    </citation>
    <scope>NUCLEOTIDE SEQUENCE [LARGE SCALE GENOMIC DNA]</scope>
    <source>
        <strain evidence="1 2">Ellin428</strain>
    </source>
</reference>
<dbReference type="InParanoid" id="B4CXD0"/>
<evidence type="ECO:0000313" key="2">
    <source>
        <dbReference type="Proteomes" id="UP000005824"/>
    </source>
</evidence>
<dbReference type="Proteomes" id="UP000005824">
    <property type="component" value="Unassembled WGS sequence"/>
</dbReference>
<dbReference type="AlphaFoldDB" id="B4CXD0"/>
<proteinExistence type="predicted"/>
<evidence type="ECO:0000313" key="1">
    <source>
        <dbReference type="EMBL" id="EDY20928.1"/>
    </source>
</evidence>
<dbReference type="RefSeq" id="WP_006978547.1">
    <property type="nucleotide sequence ID" value="NZ_ABVL01000003.1"/>
</dbReference>
<comment type="caution">
    <text evidence="1">The sequence shown here is derived from an EMBL/GenBank/DDBJ whole genome shotgun (WGS) entry which is preliminary data.</text>
</comment>